<dbReference type="OrthoDB" id="5226181at2759"/>
<dbReference type="EMBL" id="PJEX01000691">
    <property type="protein sequence ID" value="TKW48864.1"/>
    <property type="molecule type" value="Genomic_DNA"/>
</dbReference>
<evidence type="ECO:0000256" key="1">
    <source>
        <dbReference type="SAM" id="MobiDB-lite"/>
    </source>
</evidence>
<reference evidence="2 3" key="1">
    <citation type="journal article" date="2019" name="PLoS ONE">
        <title>Comparative genome analysis indicates high evolutionary potential of pathogenicity genes in Colletotrichum tanaceti.</title>
        <authorList>
            <person name="Lelwala R.V."/>
            <person name="Korhonen P.K."/>
            <person name="Young N.D."/>
            <person name="Scott J.B."/>
            <person name="Ades P.A."/>
            <person name="Gasser R.B."/>
            <person name="Taylor P.W.J."/>
        </authorList>
    </citation>
    <scope>NUCLEOTIDE SEQUENCE [LARGE SCALE GENOMIC DNA]</scope>
    <source>
        <strain evidence="2">BRIP57314</strain>
    </source>
</reference>
<feature type="compositionally biased region" description="Basic residues" evidence="1">
    <location>
        <begin position="161"/>
        <end position="172"/>
    </location>
</feature>
<organism evidence="2 3">
    <name type="scientific">Colletotrichum tanaceti</name>
    <dbReference type="NCBI Taxonomy" id="1306861"/>
    <lineage>
        <taxon>Eukaryota</taxon>
        <taxon>Fungi</taxon>
        <taxon>Dikarya</taxon>
        <taxon>Ascomycota</taxon>
        <taxon>Pezizomycotina</taxon>
        <taxon>Sordariomycetes</taxon>
        <taxon>Hypocreomycetidae</taxon>
        <taxon>Glomerellales</taxon>
        <taxon>Glomerellaceae</taxon>
        <taxon>Colletotrichum</taxon>
        <taxon>Colletotrichum destructivum species complex</taxon>
    </lineage>
</organism>
<feature type="region of interest" description="Disordered" evidence="1">
    <location>
        <begin position="109"/>
        <end position="263"/>
    </location>
</feature>
<accession>A0A4U6X1I3</accession>
<dbReference type="AlphaFoldDB" id="A0A4U6X1I3"/>
<name>A0A4U6X1I3_9PEZI</name>
<feature type="compositionally biased region" description="Basic and acidic residues" evidence="1">
    <location>
        <begin position="179"/>
        <end position="263"/>
    </location>
</feature>
<gene>
    <name evidence="2" type="ORF">CTA1_11170</name>
</gene>
<feature type="compositionally biased region" description="Basic and acidic residues" evidence="1">
    <location>
        <begin position="132"/>
        <end position="160"/>
    </location>
</feature>
<protein>
    <submittedName>
        <fullName evidence="2">Uncharacterized protein</fullName>
    </submittedName>
</protein>
<evidence type="ECO:0000313" key="3">
    <source>
        <dbReference type="Proteomes" id="UP000310108"/>
    </source>
</evidence>
<comment type="caution">
    <text evidence="2">The sequence shown here is derived from an EMBL/GenBank/DDBJ whole genome shotgun (WGS) entry which is preliminary data.</text>
</comment>
<keyword evidence="3" id="KW-1185">Reference proteome</keyword>
<dbReference type="STRING" id="1306861.A0A4U6X1I3"/>
<dbReference type="Proteomes" id="UP000310108">
    <property type="component" value="Unassembled WGS sequence"/>
</dbReference>
<proteinExistence type="predicted"/>
<evidence type="ECO:0000313" key="2">
    <source>
        <dbReference type="EMBL" id="TKW48864.1"/>
    </source>
</evidence>
<sequence>MLPHPHEKAGWHIVDARGAKGSQRERGCRAPSCGGTEVFCHSLPVSQSFIFKMQYPTFGQFLLASILAAHGAHSLSLLSTGEVARRYVAPALALAMPALAAPHVANIETREPHHTGLKTNGKKTPAKITEANNDKKNNDEKNNTKRDELAVEARGLEARHHTGLKTNGKKTPAKTTEANNDKKNNDEKNNTKRDELAVETRGLEARHHSGLKTNDKKTPAKTTEAKTTEANNDKKNNDEKNNTKRDELAVEDHEGMEARDFTA</sequence>